<name>A0A1Y2IZ10_TRAC3</name>
<sequence length="206" mass="22565">MSAPIAATLTLSPDNPCNTVILNDDGKPLYTVHTEHTKSASVTYVRNAADEHVLASLEWRDVLPDRVTLGDKGPMSVRDWLHTSLVPFHLKDDVSFRDDAGRKYKWRGNAPGRSLELYAADDGYAAPIARFRKSRRDRTTGTHAPAALLLTARALDARDAVVLSFLFLERRRRTDEAEVQSRADVLGTPALAAAAGADYVVRNGGV</sequence>
<dbReference type="InterPro" id="IPR046528">
    <property type="entry name" value="DUF6593"/>
</dbReference>
<dbReference type="AlphaFoldDB" id="A0A1Y2IZ10"/>
<keyword evidence="3" id="KW-1185">Reference proteome</keyword>
<proteinExistence type="predicted"/>
<evidence type="ECO:0000259" key="1">
    <source>
        <dbReference type="Pfam" id="PF20236"/>
    </source>
</evidence>
<evidence type="ECO:0000313" key="3">
    <source>
        <dbReference type="Proteomes" id="UP000193067"/>
    </source>
</evidence>
<dbReference type="OrthoDB" id="3256331at2759"/>
<feature type="domain" description="DUF6593" evidence="1">
    <location>
        <begin position="14"/>
        <end position="173"/>
    </location>
</feature>
<gene>
    <name evidence="2" type="ORF">PYCCODRAFT_919508</name>
</gene>
<reference evidence="2 3" key="1">
    <citation type="journal article" date="2015" name="Biotechnol. Biofuels">
        <title>Enhanced degradation of softwood versus hardwood by the white-rot fungus Pycnoporus coccineus.</title>
        <authorList>
            <person name="Couturier M."/>
            <person name="Navarro D."/>
            <person name="Chevret D."/>
            <person name="Henrissat B."/>
            <person name="Piumi F."/>
            <person name="Ruiz-Duenas F.J."/>
            <person name="Martinez A.T."/>
            <person name="Grigoriev I.V."/>
            <person name="Riley R."/>
            <person name="Lipzen A."/>
            <person name="Berrin J.G."/>
            <person name="Master E.R."/>
            <person name="Rosso M.N."/>
        </authorList>
    </citation>
    <scope>NUCLEOTIDE SEQUENCE [LARGE SCALE GENOMIC DNA]</scope>
    <source>
        <strain evidence="2 3">BRFM310</strain>
    </source>
</reference>
<dbReference type="Pfam" id="PF20236">
    <property type="entry name" value="DUF6593"/>
    <property type="match status" value="1"/>
</dbReference>
<dbReference type="EMBL" id="KZ084090">
    <property type="protein sequence ID" value="OSD06307.1"/>
    <property type="molecule type" value="Genomic_DNA"/>
</dbReference>
<protein>
    <recommendedName>
        <fullName evidence="1">DUF6593 domain-containing protein</fullName>
    </recommendedName>
</protein>
<accession>A0A1Y2IZ10</accession>
<organism evidence="2 3">
    <name type="scientific">Trametes coccinea (strain BRFM310)</name>
    <name type="common">Pycnoporus coccineus</name>
    <dbReference type="NCBI Taxonomy" id="1353009"/>
    <lineage>
        <taxon>Eukaryota</taxon>
        <taxon>Fungi</taxon>
        <taxon>Dikarya</taxon>
        <taxon>Basidiomycota</taxon>
        <taxon>Agaricomycotina</taxon>
        <taxon>Agaricomycetes</taxon>
        <taxon>Polyporales</taxon>
        <taxon>Polyporaceae</taxon>
        <taxon>Trametes</taxon>
    </lineage>
</organism>
<evidence type="ECO:0000313" key="2">
    <source>
        <dbReference type="EMBL" id="OSD06307.1"/>
    </source>
</evidence>
<dbReference type="Proteomes" id="UP000193067">
    <property type="component" value="Unassembled WGS sequence"/>
</dbReference>